<accession>A0A368DYJ9</accession>
<dbReference type="NCBIfam" id="NF006559">
    <property type="entry name" value="PRK09060.1"/>
    <property type="match status" value="1"/>
</dbReference>
<comment type="cofactor">
    <cofactor evidence="1">
        <name>Zn(2+)</name>
        <dbReference type="ChEBI" id="CHEBI:29105"/>
    </cofactor>
</comment>
<dbReference type="InterPro" id="IPR011059">
    <property type="entry name" value="Metal-dep_hydrolase_composite"/>
</dbReference>
<dbReference type="SUPFAM" id="SSF51338">
    <property type="entry name" value="Composite domain of metallo-dependent hydrolases"/>
    <property type="match status" value="1"/>
</dbReference>
<organism evidence="7 8">
    <name type="scientific">PS1 clade bacterium</name>
    <dbReference type="NCBI Taxonomy" id="2175152"/>
    <lineage>
        <taxon>Bacteria</taxon>
        <taxon>Pseudomonadati</taxon>
        <taxon>Pseudomonadota</taxon>
        <taxon>Alphaproteobacteria</taxon>
        <taxon>PS1 clade</taxon>
    </lineage>
</organism>
<feature type="domain" description="Amidohydrolase-related" evidence="6">
    <location>
        <begin position="57"/>
        <end position="425"/>
    </location>
</feature>
<dbReference type="GO" id="GO:0004151">
    <property type="term" value="F:dihydroorotase activity"/>
    <property type="evidence" value="ECO:0007669"/>
    <property type="project" value="UniProtKB-EC"/>
</dbReference>
<evidence type="ECO:0000313" key="7">
    <source>
        <dbReference type="EMBL" id="RCL76363.1"/>
    </source>
</evidence>
<dbReference type="GO" id="GO:0046872">
    <property type="term" value="F:metal ion binding"/>
    <property type="evidence" value="ECO:0007669"/>
    <property type="project" value="UniProtKB-KW"/>
</dbReference>
<evidence type="ECO:0000259" key="6">
    <source>
        <dbReference type="Pfam" id="PF01979"/>
    </source>
</evidence>
<dbReference type="AlphaFoldDB" id="A0A368DYJ9"/>
<proteinExistence type="inferred from homology"/>
<evidence type="ECO:0000256" key="2">
    <source>
        <dbReference type="ARBA" id="ARBA00002368"/>
    </source>
</evidence>
<protein>
    <submittedName>
        <fullName evidence="7">Dihydroorotase</fullName>
        <ecNumber evidence="7">3.5.2.3</ecNumber>
    </submittedName>
</protein>
<dbReference type="CDD" id="cd01318">
    <property type="entry name" value="DHOase_IIb"/>
    <property type="match status" value="1"/>
</dbReference>
<dbReference type="NCBIfam" id="TIGR00857">
    <property type="entry name" value="pyrC_multi"/>
    <property type="match status" value="1"/>
</dbReference>
<dbReference type="Gene3D" id="3.20.20.140">
    <property type="entry name" value="Metal-dependent hydrolases"/>
    <property type="match status" value="1"/>
</dbReference>
<keyword evidence="4" id="KW-0479">Metal-binding</keyword>
<dbReference type="GO" id="GO:0004038">
    <property type="term" value="F:allantoinase activity"/>
    <property type="evidence" value="ECO:0007669"/>
    <property type="project" value="TreeGrafter"/>
</dbReference>
<dbReference type="InterPro" id="IPR050138">
    <property type="entry name" value="DHOase/Allantoinase_Hydrolase"/>
</dbReference>
<dbReference type="Proteomes" id="UP000252132">
    <property type="component" value="Unassembled WGS sequence"/>
</dbReference>
<evidence type="ECO:0000256" key="5">
    <source>
        <dbReference type="ARBA" id="ARBA00022801"/>
    </source>
</evidence>
<comment type="function">
    <text evidence="2">Catalyzes the reversible cyclization of carbamoyl aspartate to dihydroorotate.</text>
</comment>
<dbReference type="EC" id="3.5.2.3" evidence="7"/>
<dbReference type="GO" id="GO:0006145">
    <property type="term" value="P:purine nucleobase catabolic process"/>
    <property type="evidence" value="ECO:0007669"/>
    <property type="project" value="TreeGrafter"/>
</dbReference>
<name>A0A368DYJ9_9PROT</name>
<comment type="similarity">
    <text evidence="3">Belongs to the metallo-dependent hydrolases superfamily. DHOase family. Class I DHOase subfamily.</text>
</comment>
<dbReference type="InterPro" id="IPR006680">
    <property type="entry name" value="Amidohydro-rel"/>
</dbReference>
<dbReference type="InterPro" id="IPR002195">
    <property type="entry name" value="Dihydroorotase_CS"/>
</dbReference>
<dbReference type="Gene3D" id="2.30.40.10">
    <property type="entry name" value="Urease, subunit C, domain 1"/>
    <property type="match status" value="1"/>
</dbReference>
<comment type="caution">
    <text evidence="7">The sequence shown here is derived from an EMBL/GenBank/DDBJ whole genome shotgun (WGS) entry which is preliminary data.</text>
</comment>
<dbReference type="PANTHER" id="PTHR43668">
    <property type="entry name" value="ALLANTOINASE"/>
    <property type="match status" value="1"/>
</dbReference>
<dbReference type="PROSITE" id="PS00483">
    <property type="entry name" value="DIHYDROOROTASE_2"/>
    <property type="match status" value="1"/>
</dbReference>
<dbReference type="GO" id="GO:0005737">
    <property type="term" value="C:cytoplasm"/>
    <property type="evidence" value="ECO:0007669"/>
    <property type="project" value="TreeGrafter"/>
</dbReference>
<dbReference type="PANTHER" id="PTHR43668:SF4">
    <property type="entry name" value="ALLANTOINASE"/>
    <property type="match status" value="1"/>
</dbReference>
<evidence type="ECO:0000313" key="8">
    <source>
        <dbReference type="Proteomes" id="UP000252132"/>
    </source>
</evidence>
<gene>
    <name evidence="7" type="ORF">DBW69_05355</name>
</gene>
<reference evidence="7 8" key="1">
    <citation type="journal article" date="2018" name="Microbiome">
        <title>Fine metagenomic profile of the Mediterranean stratified and mixed water columns revealed by assembly and recruitment.</title>
        <authorList>
            <person name="Haro-Moreno J.M."/>
            <person name="Lopez-Perez M."/>
            <person name="De La Torre J.R."/>
            <person name="Picazo A."/>
            <person name="Camacho A."/>
            <person name="Rodriguez-Valera F."/>
        </authorList>
    </citation>
    <scope>NUCLEOTIDE SEQUENCE [LARGE SCALE GENOMIC DNA]</scope>
    <source>
        <strain evidence="7">MED-G55</strain>
    </source>
</reference>
<sequence>MSKNYDSLIKGGTLATHESAEPVDIAIKDGQFAALGSFSDSEAGEIADEVIDATGLTILPGVIDTQVHFREPGLGAKEDLESGSRAAVMGGVTAVFEMPNTKPPTTTAEAVAEKVSLGQDRMHCDFAFYVGGTPDNAETLPELEKLSGVCGVKVFMGSSTGNLLVADDDGVGRILKAIKRRAAFHSEDEFRLRERREEAQLGKVETHPVWRDVETAVSSTRRLINLARNAGKQIHVLHITTEEEMMILAANRDIASVEVTPQHLTLAAPDCYQRLGTFAQMNPPIRESRHRAALWKALEQGIVDVVGSDHAPHTLEEKQSAYPHSPSGMPGVQTILPLMLNHMSEGKLSLQRLVELTSYNAHKLFGFAAKGEVKVGNDADLTFVDLNMTQTVNEDWLESKCGWSPFTGDEIKGWPVGTMVRGKRVMWEAELVTPSTGRPIAFNL</sequence>
<evidence type="ECO:0000256" key="4">
    <source>
        <dbReference type="ARBA" id="ARBA00022723"/>
    </source>
</evidence>
<dbReference type="InterPro" id="IPR032466">
    <property type="entry name" value="Metal_Hydrolase"/>
</dbReference>
<evidence type="ECO:0000256" key="3">
    <source>
        <dbReference type="ARBA" id="ARBA00010286"/>
    </source>
</evidence>
<evidence type="ECO:0000256" key="1">
    <source>
        <dbReference type="ARBA" id="ARBA00001947"/>
    </source>
</evidence>
<dbReference type="Pfam" id="PF01979">
    <property type="entry name" value="Amidohydro_1"/>
    <property type="match status" value="1"/>
</dbReference>
<dbReference type="EMBL" id="QOQF01000022">
    <property type="protein sequence ID" value="RCL76363.1"/>
    <property type="molecule type" value="Genomic_DNA"/>
</dbReference>
<keyword evidence="5 7" id="KW-0378">Hydrolase</keyword>
<dbReference type="SUPFAM" id="SSF51556">
    <property type="entry name" value="Metallo-dependent hydrolases"/>
    <property type="match status" value="1"/>
</dbReference>